<dbReference type="EMBL" id="JACSNX010000011">
    <property type="protein sequence ID" value="MBM6851480.1"/>
    <property type="molecule type" value="Genomic_DNA"/>
</dbReference>
<dbReference type="InterPro" id="IPR036388">
    <property type="entry name" value="WH-like_DNA-bd_sf"/>
</dbReference>
<dbReference type="Pfam" id="PF00158">
    <property type="entry name" value="Sigma54_activat"/>
    <property type="match status" value="1"/>
</dbReference>
<dbReference type="SUPFAM" id="SSF52540">
    <property type="entry name" value="P-loop containing nucleoside triphosphate hydrolases"/>
    <property type="match status" value="1"/>
</dbReference>
<feature type="domain" description="Sigma-54 factor interaction" evidence="3">
    <location>
        <begin position="342"/>
        <end position="567"/>
    </location>
</feature>
<dbReference type="CDD" id="cd00130">
    <property type="entry name" value="PAS"/>
    <property type="match status" value="1"/>
</dbReference>
<evidence type="ECO:0000259" key="3">
    <source>
        <dbReference type="PROSITE" id="PS50045"/>
    </source>
</evidence>
<dbReference type="PROSITE" id="PS50112">
    <property type="entry name" value="PAS"/>
    <property type="match status" value="1"/>
</dbReference>
<keyword evidence="1" id="KW-0547">Nucleotide-binding</keyword>
<dbReference type="PANTHER" id="PTHR32071">
    <property type="entry name" value="TRANSCRIPTIONAL REGULATORY PROTEIN"/>
    <property type="match status" value="1"/>
</dbReference>
<gene>
    <name evidence="5" type="ORF">H9X91_08545</name>
</gene>
<name>A0ABS2FX72_9FIRM</name>
<feature type="domain" description="PAS" evidence="4">
    <location>
        <begin position="213"/>
        <end position="259"/>
    </location>
</feature>
<evidence type="ECO:0000259" key="4">
    <source>
        <dbReference type="PROSITE" id="PS50112"/>
    </source>
</evidence>
<dbReference type="Gene3D" id="3.40.50.300">
    <property type="entry name" value="P-loop containing nucleotide triphosphate hydrolases"/>
    <property type="match status" value="1"/>
</dbReference>
<dbReference type="PROSITE" id="PS50045">
    <property type="entry name" value="SIGMA54_INTERACT_4"/>
    <property type="match status" value="1"/>
</dbReference>
<dbReference type="PANTHER" id="PTHR32071:SF57">
    <property type="entry name" value="C4-DICARBOXYLATE TRANSPORT TRANSCRIPTIONAL REGULATORY PROTEIN DCTD"/>
    <property type="match status" value="1"/>
</dbReference>
<protein>
    <submittedName>
        <fullName evidence="5">Sigma 54-interacting transcriptional regulator</fullName>
    </submittedName>
</protein>
<dbReference type="SMART" id="SM00382">
    <property type="entry name" value="AAA"/>
    <property type="match status" value="1"/>
</dbReference>
<keyword evidence="6" id="KW-1185">Reference proteome</keyword>
<dbReference type="Gene3D" id="1.10.10.10">
    <property type="entry name" value="Winged helix-like DNA-binding domain superfamily/Winged helix DNA-binding domain"/>
    <property type="match status" value="1"/>
</dbReference>
<dbReference type="Gene3D" id="1.10.8.60">
    <property type="match status" value="1"/>
</dbReference>
<evidence type="ECO:0000313" key="5">
    <source>
        <dbReference type="EMBL" id="MBM6851480.1"/>
    </source>
</evidence>
<evidence type="ECO:0000313" key="6">
    <source>
        <dbReference type="Proteomes" id="UP000719500"/>
    </source>
</evidence>
<reference evidence="5 6" key="1">
    <citation type="journal article" date="2021" name="Sci. Rep.">
        <title>The distribution of antibiotic resistance genes in chicken gut microbiota commensals.</title>
        <authorList>
            <person name="Juricova H."/>
            <person name="Matiasovicova J."/>
            <person name="Kubasova T."/>
            <person name="Cejkova D."/>
            <person name="Rychlik I."/>
        </authorList>
    </citation>
    <scope>NUCLEOTIDE SEQUENCE [LARGE SCALE GENOMIC DNA]</scope>
    <source>
        <strain evidence="5 6">An411</strain>
    </source>
</reference>
<dbReference type="RefSeq" id="WP_204804324.1">
    <property type="nucleotide sequence ID" value="NZ_JACSNX010000011.1"/>
</dbReference>
<dbReference type="InterPro" id="IPR002078">
    <property type="entry name" value="Sigma_54_int"/>
</dbReference>
<dbReference type="InterPro" id="IPR035965">
    <property type="entry name" value="PAS-like_dom_sf"/>
</dbReference>
<keyword evidence="2" id="KW-0067">ATP-binding</keyword>
<dbReference type="InterPro" id="IPR013767">
    <property type="entry name" value="PAS_fold"/>
</dbReference>
<dbReference type="Pfam" id="PF00989">
    <property type="entry name" value="PAS"/>
    <property type="match status" value="1"/>
</dbReference>
<dbReference type="InterPro" id="IPR000014">
    <property type="entry name" value="PAS"/>
</dbReference>
<comment type="caution">
    <text evidence="5">The sequence shown here is derived from an EMBL/GenBank/DDBJ whole genome shotgun (WGS) entry which is preliminary data.</text>
</comment>
<dbReference type="Gene3D" id="3.30.450.20">
    <property type="entry name" value="PAS domain"/>
    <property type="match status" value="1"/>
</dbReference>
<dbReference type="SUPFAM" id="SSF55785">
    <property type="entry name" value="PYP-like sensor domain (PAS domain)"/>
    <property type="match status" value="1"/>
</dbReference>
<dbReference type="InterPro" id="IPR025662">
    <property type="entry name" value="Sigma_54_int_dom_ATP-bd_1"/>
</dbReference>
<dbReference type="CDD" id="cd00009">
    <property type="entry name" value="AAA"/>
    <property type="match status" value="1"/>
</dbReference>
<dbReference type="PROSITE" id="PS00675">
    <property type="entry name" value="SIGMA54_INTERACT_1"/>
    <property type="match status" value="1"/>
</dbReference>
<dbReference type="InterPro" id="IPR003593">
    <property type="entry name" value="AAA+_ATPase"/>
</dbReference>
<sequence length="693" mass="77092">MAKTVVLITQAASTCPTYAQRLHQFFGSSIALKTFSVEAGDFPRMPTDADLYIIAATSSDAFAQISALIPDKEHVVTPSLTFFKKEIDALRQFPRGTQAMLVNLSVQMAYESIAELNYLGITQIEFIPVYPGSSYPPDVTLAITPGESRYVPPTVLQVIDLGPRVFTTDTLLKIALKLGFTWFPKSAEFCSYAESLAHQGQSLAALWRANLKAESYLDILMGTLETGILGIDVNSCCFAVNDLAESMLGLKKKESIGQSFHVLCPALSRQLTERDCRHKTSRLIQLKGTYFNLTIAPVDWQGEYIGCFLLLQRFTAEEERQQQFRLQMYHRGYQSKYTFDDIIGQSDAILRTKQIAARMAATDSAILLTGESGTGKELFAHSIHNASRRRDLPFVAINCAALSDSLLESELFGYDEGAFTGARKGGKLGLFEYAHRGTLFLDEIEAMSQTLQIKLLRVLQEKEFMRMGGNCIIPTDVRIIAASNEDLLERVRQGTFRKDLYYRLNTLPISIPPLRDRGDDLFLIAAHLMDRAGTHFTFSPAAQAILRSYRWDGNVRELSNLVEYLFILGKERVDSGDLPDYLCPSALPAREQFTPKPSGDPAFWQAAQGREPLFCFLLRTLGGADQGMGRGTLLSGALKEGFRTTEQEIRDILLTLNRLGLVTVSRGRGGSRLSQRGHALYQELAQNAFPKIG</sequence>
<evidence type="ECO:0000256" key="1">
    <source>
        <dbReference type="ARBA" id="ARBA00022741"/>
    </source>
</evidence>
<evidence type="ECO:0000256" key="2">
    <source>
        <dbReference type="ARBA" id="ARBA00022840"/>
    </source>
</evidence>
<accession>A0ABS2FX72</accession>
<dbReference type="InterPro" id="IPR058031">
    <property type="entry name" value="AAA_lid_NorR"/>
</dbReference>
<organism evidence="5 6">
    <name type="scientific">Oscillibacter valericigenes</name>
    <dbReference type="NCBI Taxonomy" id="351091"/>
    <lineage>
        <taxon>Bacteria</taxon>
        <taxon>Bacillati</taxon>
        <taxon>Bacillota</taxon>
        <taxon>Clostridia</taxon>
        <taxon>Eubacteriales</taxon>
        <taxon>Oscillospiraceae</taxon>
        <taxon>Oscillibacter</taxon>
    </lineage>
</organism>
<dbReference type="Pfam" id="PF25601">
    <property type="entry name" value="AAA_lid_14"/>
    <property type="match status" value="1"/>
</dbReference>
<dbReference type="Proteomes" id="UP000719500">
    <property type="component" value="Unassembled WGS sequence"/>
</dbReference>
<dbReference type="InterPro" id="IPR027417">
    <property type="entry name" value="P-loop_NTPase"/>
</dbReference>
<proteinExistence type="predicted"/>